<organism evidence="15 16">
    <name type="scientific">Halteria grandinella</name>
    <dbReference type="NCBI Taxonomy" id="5974"/>
    <lineage>
        <taxon>Eukaryota</taxon>
        <taxon>Sar</taxon>
        <taxon>Alveolata</taxon>
        <taxon>Ciliophora</taxon>
        <taxon>Intramacronucleata</taxon>
        <taxon>Spirotrichea</taxon>
        <taxon>Stichotrichia</taxon>
        <taxon>Sporadotrichida</taxon>
        <taxon>Halteriidae</taxon>
        <taxon>Halteria</taxon>
    </lineage>
</organism>
<keyword evidence="16" id="KW-1185">Reference proteome</keyword>
<evidence type="ECO:0000256" key="12">
    <source>
        <dbReference type="ARBA" id="ARBA00049929"/>
    </source>
</evidence>
<keyword evidence="6 13" id="KW-0436">Ligase</keyword>
<accession>A0A8J8NDC9</accession>
<evidence type="ECO:0000313" key="15">
    <source>
        <dbReference type="EMBL" id="TNV72908.1"/>
    </source>
</evidence>
<evidence type="ECO:0000256" key="5">
    <source>
        <dbReference type="ARBA" id="ARBA00022490"/>
    </source>
</evidence>
<evidence type="ECO:0000256" key="8">
    <source>
        <dbReference type="ARBA" id="ARBA00022840"/>
    </source>
</evidence>
<dbReference type="EMBL" id="RRYP01020493">
    <property type="protein sequence ID" value="TNV72908.1"/>
    <property type="molecule type" value="Genomic_DNA"/>
</dbReference>
<name>A0A8J8NDC9_HALGN</name>
<evidence type="ECO:0000256" key="7">
    <source>
        <dbReference type="ARBA" id="ARBA00022741"/>
    </source>
</evidence>
<keyword evidence="8 13" id="KW-0067">ATP-binding</keyword>
<evidence type="ECO:0000256" key="14">
    <source>
        <dbReference type="SAM" id="MobiDB-lite"/>
    </source>
</evidence>
<dbReference type="PANTHER" id="PTHR10055">
    <property type="entry name" value="TRYPTOPHANYL-TRNA SYNTHETASE"/>
    <property type="match status" value="1"/>
</dbReference>
<evidence type="ECO:0000256" key="3">
    <source>
        <dbReference type="ARBA" id="ARBA00013161"/>
    </source>
</evidence>
<evidence type="ECO:0000256" key="1">
    <source>
        <dbReference type="ARBA" id="ARBA00004496"/>
    </source>
</evidence>
<dbReference type="GO" id="GO:0005524">
    <property type="term" value="F:ATP binding"/>
    <property type="evidence" value="ECO:0007669"/>
    <property type="project" value="UniProtKB-KW"/>
</dbReference>
<evidence type="ECO:0000256" key="10">
    <source>
        <dbReference type="ARBA" id="ARBA00023146"/>
    </source>
</evidence>
<evidence type="ECO:0000256" key="2">
    <source>
        <dbReference type="ARBA" id="ARBA00005594"/>
    </source>
</evidence>
<evidence type="ECO:0000256" key="13">
    <source>
        <dbReference type="RuleBase" id="RU363036"/>
    </source>
</evidence>
<dbReference type="InterPro" id="IPR002305">
    <property type="entry name" value="aa-tRNA-synth_Ic"/>
</dbReference>
<dbReference type="Pfam" id="PF00579">
    <property type="entry name" value="tRNA-synt_1b"/>
    <property type="match status" value="1"/>
</dbReference>
<comment type="catalytic activity">
    <reaction evidence="12">
        <text>tRNA(Trp) + L-tryptophan + ATP = L-tryptophyl-tRNA(Trp) + AMP + diphosphate + H(+)</text>
        <dbReference type="Rhea" id="RHEA:24080"/>
        <dbReference type="Rhea" id="RHEA-COMP:9671"/>
        <dbReference type="Rhea" id="RHEA-COMP:9705"/>
        <dbReference type="ChEBI" id="CHEBI:15378"/>
        <dbReference type="ChEBI" id="CHEBI:30616"/>
        <dbReference type="ChEBI" id="CHEBI:33019"/>
        <dbReference type="ChEBI" id="CHEBI:57912"/>
        <dbReference type="ChEBI" id="CHEBI:78442"/>
        <dbReference type="ChEBI" id="CHEBI:78535"/>
        <dbReference type="ChEBI" id="CHEBI:456215"/>
        <dbReference type="EC" id="6.1.1.2"/>
    </reaction>
</comment>
<evidence type="ECO:0000256" key="6">
    <source>
        <dbReference type="ARBA" id="ARBA00022598"/>
    </source>
</evidence>
<sequence length="435" mass="49474">MESAKPEEPATQAATEVKAEVEDEVTPFNIAAASDSGIDYDKLVDKFGCSRMTDELREKIERLTGRAPHRFIRRNIFFCHRDLDIILNRYEQNQLFYLYTGRGPSAEALHLGHTIPFIMTRYMQEAFDVPLVIQITDDEKFMYRPELSQEQVAKMAISNIKDIIAFGFDPEKTFIFLDTEYIKELYPNVTKVQKAVTLNQIKGVFGFNDSDPVGKYAYPPIQAVPSFCNSFPHIFGSRKNVPSLIPCAIDQDPYFRMTRDVAARLKYEKTGTFYSTFFPGLEGMKGKMSSSSLHNTILLTDSAADVKKKINKYAFSGGGATEQEQREKGANLDVDMPYQYLRFFLEDDAELAQIAEDYSTGKMLTGQIKQKLIEVLSTYLKEFQERRKAITDEDVKKFMEVRKINPVPKKFEEARKAKEAAEKLAKEAEAGAGAQ</sequence>
<evidence type="ECO:0000256" key="11">
    <source>
        <dbReference type="ARBA" id="ARBA00030268"/>
    </source>
</evidence>
<dbReference type="SUPFAM" id="SSF52374">
    <property type="entry name" value="Nucleotidylyl transferase"/>
    <property type="match status" value="1"/>
</dbReference>
<dbReference type="GO" id="GO:0005737">
    <property type="term" value="C:cytoplasm"/>
    <property type="evidence" value="ECO:0007669"/>
    <property type="project" value="UniProtKB-SubCell"/>
</dbReference>
<evidence type="ECO:0000256" key="9">
    <source>
        <dbReference type="ARBA" id="ARBA00022917"/>
    </source>
</evidence>
<proteinExistence type="inferred from homology"/>
<dbReference type="GO" id="GO:0006436">
    <property type="term" value="P:tryptophanyl-tRNA aminoacylation"/>
    <property type="evidence" value="ECO:0007669"/>
    <property type="project" value="InterPro"/>
</dbReference>
<protein>
    <recommendedName>
        <fullName evidence="4">Tryptophan--tRNA ligase, cytoplasmic</fullName>
        <ecNumber evidence="3">6.1.1.2</ecNumber>
    </recommendedName>
    <alternativeName>
        <fullName evidence="11">Tryptophanyl-tRNA synthetase</fullName>
    </alternativeName>
</protein>
<dbReference type="InterPro" id="IPR001412">
    <property type="entry name" value="aa-tRNA-synth_I_CS"/>
</dbReference>
<dbReference type="PROSITE" id="PS00178">
    <property type="entry name" value="AA_TRNA_LIGASE_I"/>
    <property type="match status" value="1"/>
</dbReference>
<dbReference type="NCBIfam" id="TIGR00233">
    <property type="entry name" value="trpS"/>
    <property type="match status" value="1"/>
</dbReference>
<dbReference type="EC" id="6.1.1.2" evidence="3"/>
<comment type="caution">
    <text evidence="15">The sequence shown here is derived from an EMBL/GenBank/DDBJ whole genome shotgun (WGS) entry which is preliminary data.</text>
</comment>
<gene>
    <name evidence="15" type="ORF">FGO68_gene13262</name>
</gene>
<keyword evidence="7 13" id="KW-0547">Nucleotide-binding</keyword>
<evidence type="ECO:0000256" key="4">
    <source>
        <dbReference type="ARBA" id="ARBA00013782"/>
    </source>
</evidence>
<dbReference type="FunFam" id="3.40.50.620:FF:000033">
    <property type="entry name" value="tryptophan--tRNA ligase, cytoplasmic"/>
    <property type="match status" value="1"/>
</dbReference>
<keyword evidence="5" id="KW-0963">Cytoplasm</keyword>
<reference evidence="15" key="1">
    <citation type="submission" date="2019-06" db="EMBL/GenBank/DDBJ databases">
        <authorList>
            <person name="Zheng W."/>
        </authorList>
    </citation>
    <scope>NUCLEOTIDE SEQUENCE</scope>
    <source>
        <strain evidence="15">QDHG01</strain>
    </source>
</reference>
<comment type="similarity">
    <text evidence="2 13">Belongs to the class-I aminoacyl-tRNA synthetase family.</text>
</comment>
<feature type="region of interest" description="Disordered" evidence="14">
    <location>
        <begin position="1"/>
        <end position="20"/>
    </location>
</feature>
<keyword evidence="10 13" id="KW-0030">Aminoacyl-tRNA synthetase</keyword>
<dbReference type="OrthoDB" id="10261385at2759"/>
<dbReference type="InterPro" id="IPR002306">
    <property type="entry name" value="Trp-tRNA-ligase"/>
</dbReference>
<dbReference type="PRINTS" id="PR01039">
    <property type="entry name" value="TRNASYNTHTRP"/>
</dbReference>
<dbReference type="FunFam" id="1.10.240.10:FF:000007">
    <property type="entry name" value="Tryptophan--tRNA ligase"/>
    <property type="match status" value="1"/>
</dbReference>
<dbReference type="PANTHER" id="PTHR10055:SF1">
    <property type="entry name" value="TRYPTOPHAN--TRNA LIGASE, CYTOPLASMIC"/>
    <property type="match status" value="1"/>
</dbReference>
<evidence type="ECO:0000313" key="16">
    <source>
        <dbReference type="Proteomes" id="UP000785679"/>
    </source>
</evidence>
<dbReference type="Gene3D" id="3.40.50.620">
    <property type="entry name" value="HUPs"/>
    <property type="match status" value="1"/>
</dbReference>
<dbReference type="InterPro" id="IPR014729">
    <property type="entry name" value="Rossmann-like_a/b/a_fold"/>
</dbReference>
<dbReference type="AlphaFoldDB" id="A0A8J8NDC9"/>
<dbReference type="Gene3D" id="1.10.240.10">
    <property type="entry name" value="Tyrosyl-Transfer RNA Synthetase"/>
    <property type="match status" value="1"/>
</dbReference>
<dbReference type="GO" id="GO:0004830">
    <property type="term" value="F:tryptophan-tRNA ligase activity"/>
    <property type="evidence" value="ECO:0007669"/>
    <property type="project" value="UniProtKB-EC"/>
</dbReference>
<keyword evidence="9 13" id="KW-0648">Protein biosynthesis</keyword>
<dbReference type="CDD" id="cd00806">
    <property type="entry name" value="TrpRS_core"/>
    <property type="match status" value="1"/>
</dbReference>
<comment type="subcellular location">
    <subcellularLocation>
        <location evidence="1">Cytoplasm</location>
    </subcellularLocation>
</comment>
<dbReference type="Proteomes" id="UP000785679">
    <property type="component" value="Unassembled WGS sequence"/>
</dbReference>